<dbReference type="Pfam" id="PF07992">
    <property type="entry name" value="Pyr_redox_2"/>
    <property type="match status" value="1"/>
</dbReference>
<evidence type="ECO:0000259" key="1">
    <source>
        <dbReference type="Pfam" id="PF07992"/>
    </source>
</evidence>
<evidence type="ECO:0000313" key="3">
    <source>
        <dbReference type="Proteomes" id="UP000218810"/>
    </source>
</evidence>
<protein>
    <submittedName>
        <fullName evidence="2">Pyridine nucleotide-disulfide oxidoreductase</fullName>
    </submittedName>
</protein>
<dbReference type="SUPFAM" id="SSF51905">
    <property type="entry name" value="FAD/NAD(P)-binding domain"/>
    <property type="match status" value="2"/>
</dbReference>
<dbReference type="AlphaFoldDB" id="A0A2A2WPZ4"/>
<feature type="domain" description="FAD/NAD(P)-binding" evidence="1">
    <location>
        <begin position="5"/>
        <end position="124"/>
    </location>
</feature>
<name>A0A2A2WPZ4_9ACTN</name>
<organism evidence="2 3">
    <name type="scientific">Dietzia natronolimnaea</name>
    <dbReference type="NCBI Taxonomy" id="161920"/>
    <lineage>
        <taxon>Bacteria</taxon>
        <taxon>Bacillati</taxon>
        <taxon>Actinomycetota</taxon>
        <taxon>Actinomycetes</taxon>
        <taxon>Mycobacteriales</taxon>
        <taxon>Dietziaceae</taxon>
        <taxon>Dietzia</taxon>
    </lineage>
</organism>
<dbReference type="InterPro" id="IPR036188">
    <property type="entry name" value="FAD/NAD-bd_sf"/>
</dbReference>
<dbReference type="Proteomes" id="UP000218810">
    <property type="component" value="Unassembled WGS sequence"/>
</dbReference>
<dbReference type="EMBL" id="NTGA01000016">
    <property type="protein sequence ID" value="PAY23225.1"/>
    <property type="molecule type" value="Genomic_DNA"/>
</dbReference>
<dbReference type="RefSeq" id="WP_095718186.1">
    <property type="nucleotide sequence ID" value="NZ_NTGA01000016.1"/>
</dbReference>
<dbReference type="GO" id="GO:0070224">
    <property type="term" value="F:sulfide:quinone oxidoreductase activity"/>
    <property type="evidence" value="ECO:0007669"/>
    <property type="project" value="TreeGrafter"/>
</dbReference>
<reference evidence="3" key="1">
    <citation type="submission" date="2017-09" db="EMBL/GenBank/DDBJ databases">
        <authorList>
            <person name="Zhang Y."/>
            <person name="Huang X."/>
            <person name="Liu J."/>
            <person name="Lu L."/>
            <person name="Peng K."/>
        </authorList>
    </citation>
    <scope>NUCLEOTIDE SEQUENCE [LARGE SCALE GENOMIC DNA]</scope>
    <source>
        <strain evidence="3">S-XJ-1</strain>
    </source>
</reference>
<dbReference type="OrthoDB" id="9802771at2"/>
<dbReference type="InterPro" id="IPR023753">
    <property type="entry name" value="FAD/NAD-binding_dom"/>
</dbReference>
<comment type="caution">
    <text evidence="2">The sequence shown here is derived from an EMBL/GenBank/DDBJ whole genome shotgun (WGS) entry which is preliminary data.</text>
</comment>
<dbReference type="PANTHER" id="PTHR10632:SF2">
    <property type="entry name" value="SULFIDE:QUINONE OXIDOREDUCTASE, MITOCHONDRIAL"/>
    <property type="match status" value="1"/>
</dbReference>
<keyword evidence="3" id="KW-1185">Reference proteome</keyword>
<dbReference type="PANTHER" id="PTHR10632">
    <property type="entry name" value="SULFIDE:QUINONE OXIDOREDUCTASE"/>
    <property type="match status" value="1"/>
</dbReference>
<dbReference type="GO" id="GO:0071949">
    <property type="term" value="F:FAD binding"/>
    <property type="evidence" value="ECO:0007669"/>
    <property type="project" value="TreeGrafter"/>
</dbReference>
<dbReference type="GO" id="GO:0070221">
    <property type="term" value="P:sulfide oxidation, using sulfide:quinone oxidoreductase"/>
    <property type="evidence" value="ECO:0007669"/>
    <property type="project" value="TreeGrafter"/>
</dbReference>
<sequence>MSAAFDTVIIGAGNAGISLAARLRRDGRESIALVDPAPVHRYRPMLNYAAAGLAQMRRYERAMTSVVPSGVQLLPHPAGRVDTDARTVTLGPREQGPTVGYENLVVCPGLTPRWDAIPGLDKAYVAGWAASAHVPEYAGRACAALIRLREGSVVFSVPPEPASCGGTVLKAMFLACDRWRREKVLDRIEVHLVTPFGGLLGLEPCDSHLLPLVREYGITVHERSDVAAVDHHARTVTLAGAVSTTIEHVDLTYVTPLSRAPEFIARAGLSDGGEAGLVEVDPQRLSHARVDSVWGLGDAAAAGTRPSGGALRPQVAVVADNLRAARDGGPGSRYDGYTIIPIAVGRDRLMLAEHDRDGRPAPEIPGIDLTVPRRSTYAFDRYLQPVLYFRKLLRGRV</sequence>
<gene>
    <name evidence="2" type="ORF">CEY15_09225</name>
</gene>
<dbReference type="InterPro" id="IPR015904">
    <property type="entry name" value="Sulphide_quinone_reductase"/>
</dbReference>
<dbReference type="Gene3D" id="3.50.50.60">
    <property type="entry name" value="FAD/NAD(P)-binding domain"/>
    <property type="match status" value="2"/>
</dbReference>
<evidence type="ECO:0000313" key="2">
    <source>
        <dbReference type="EMBL" id="PAY23225.1"/>
    </source>
</evidence>
<proteinExistence type="predicted"/>
<accession>A0A2A2WPZ4</accession>